<keyword evidence="5 10" id="KW-0032">Aminotransferase</keyword>
<keyword evidence="8" id="KW-0809">Transit peptide</keyword>
<dbReference type="RefSeq" id="WP_212980430.1">
    <property type="nucleotide sequence ID" value="NZ_AP025343.1"/>
</dbReference>
<dbReference type="EMBL" id="BORT01000028">
    <property type="protein sequence ID" value="GIO50130.1"/>
    <property type="molecule type" value="Genomic_DNA"/>
</dbReference>
<dbReference type="CDD" id="cd00610">
    <property type="entry name" value="OAT_like"/>
    <property type="match status" value="1"/>
</dbReference>
<dbReference type="GO" id="GO:0008453">
    <property type="term" value="F:alanine-glyoxylate transaminase activity"/>
    <property type="evidence" value="ECO:0007669"/>
    <property type="project" value="UniProtKB-EC"/>
</dbReference>
<evidence type="ECO:0000256" key="3">
    <source>
        <dbReference type="ARBA" id="ARBA00011881"/>
    </source>
</evidence>
<keyword evidence="6" id="KW-0808">Transferase</keyword>
<accession>A0A919YK39</accession>
<dbReference type="SUPFAM" id="SSF53383">
    <property type="entry name" value="PLP-dependent transferases"/>
    <property type="match status" value="1"/>
</dbReference>
<dbReference type="InterPro" id="IPR015421">
    <property type="entry name" value="PyrdxlP-dep_Trfase_major"/>
</dbReference>
<dbReference type="PROSITE" id="PS00600">
    <property type="entry name" value="AA_TRANSFER_CLASS_3"/>
    <property type="match status" value="1"/>
</dbReference>
<dbReference type="GO" id="GO:0030170">
    <property type="term" value="F:pyridoxal phosphate binding"/>
    <property type="evidence" value="ECO:0007669"/>
    <property type="project" value="InterPro"/>
</dbReference>
<reference evidence="10 11" key="1">
    <citation type="submission" date="2021-03" db="EMBL/GenBank/DDBJ databases">
        <title>Antimicrobial resistance genes in bacteria isolated from Japanese honey, and their potential for conferring macrolide and lincosamide resistance in the American foulbrood pathogen Paenibacillus larvae.</title>
        <authorList>
            <person name="Okamoto M."/>
            <person name="Kumagai M."/>
            <person name="Kanamori H."/>
            <person name="Takamatsu D."/>
        </authorList>
    </citation>
    <scope>NUCLEOTIDE SEQUENCE [LARGE SCALE GENOMIC DNA]</scope>
    <source>
        <strain evidence="10 11">J34TS1</strain>
    </source>
</reference>
<evidence type="ECO:0000256" key="7">
    <source>
        <dbReference type="ARBA" id="ARBA00022898"/>
    </source>
</evidence>
<dbReference type="Proteomes" id="UP000682811">
    <property type="component" value="Unassembled WGS sequence"/>
</dbReference>
<dbReference type="AlphaFoldDB" id="A0A919YK39"/>
<sequence length="444" mass="48606">MTEHGKQLEAKTVQELRGSYFYPCTQHFYRQPPLIVRGEMQYLFDNHGKKYTDLFAGVSVVACGHCNPAIAEASADQLHRLQHTSTIYLTEPNVLLAERLAELLPGELTRSFFVNSGTEANEGALLLARRHTGRKGFISLEHSLHGRSYLTMEVTGLAMWRCDPFLDGDTSFIPRPFQPGLTEDEAAQCSLEALDRVLAARGTEIAAMIVEPIQGNGGIIVPPAWYFREVKKRLDSYGILLIADEIQTGFGRTGEMFAIEHFGVQPDIMTMAKALGNGVPVAAFSTTDVIAASMNQPSASTFGGNPVSAMTALAVLDYIRDAGLVERSRLLGETLQACLRELKQRHEPFVADVRGFGLMVGAEIGGGTPEENAQLVDRILEAMKDKGFIIGKNGVNRNVLAFQPPLVINEEDIGRMLKALDQVLAGIGRDTEGSPERMNASERK</sequence>
<dbReference type="Gene3D" id="3.90.1150.10">
    <property type="entry name" value="Aspartate Aminotransferase, domain 1"/>
    <property type="match status" value="1"/>
</dbReference>
<comment type="caution">
    <text evidence="10">The sequence shown here is derived from an EMBL/GenBank/DDBJ whole genome shotgun (WGS) entry which is preliminary data.</text>
</comment>
<evidence type="ECO:0000256" key="9">
    <source>
        <dbReference type="RuleBase" id="RU003560"/>
    </source>
</evidence>
<comment type="subunit">
    <text evidence="3">Homotetramer.</text>
</comment>
<dbReference type="InterPro" id="IPR015422">
    <property type="entry name" value="PyrdxlP-dep_Trfase_small"/>
</dbReference>
<keyword evidence="11" id="KW-1185">Reference proteome</keyword>
<organism evidence="10 11">
    <name type="scientific">Paenibacillus azoreducens</name>
    <dbReference type="NCBI Taxonomy" id="116718"/>
    <lineage>
        <taxon>Bacteria</taxon>
        <taxon>Bacillati</taxon>
        <taxon>Bacillota</taxon>
        <taxon>Bacilli</taxon>
        <taxon>Bacillales</taxon>
        <taxon>Paenibacillaceae</taxon>
        <taxon>Paenibacillus</taxon>
    </lineage>
</organism>
<evidence type="ECO:0000256" key="5">
    <source>
        <dbReference type="ARBA" id="ARBA00022576"/>
    </source>
</evidence>
<proteinExistence type="inferred from homology"/>
<evidence type="ECO:0000256" key="1">
    <source>
        <dbReference type="ARBA" id="ARBA00001933"/>
    </source>
</evidence>
<evidence type="ECO:0000313" key="11">
    <source>
        <dbReference type="Proteomes" id="UP000682811"/>
    </source>
</evidence>
<gene>
    <name evidence="10" type="ORF">J34TS1_48950</name>
</gene>
<dbReference type="InterPro" id="IPR005814">
    <property type="entry name" value="Aminotrans_3"/>
</dbReference>
<dbReference type="EC" id="2.6.1.44" evidence="4"/>
<dbReference type="PANTHER" id="PTHR45688:SF3">
    <property type="entry name" value="ALANINE--GLYOXYLATE AMINOTRANSFERASE 2, MITOCHONDRIAL"/>
    <property type="match status" value="1"/>
</dbReference>
<evidence type="ECO:0000256" key="6">
    <source>
        <dbReference type="ARBA" id="ARBA00022679"/>
    </source>
</evidence>
<dbReference type="PANTHER" id="PTHR45688">
    <property type="match status" value="1"/>
</dbReference>
<dbReference type="InterPro" id="IPR049704">
    <property type="entry name" value="Aminotrans_3_PPA_site"/>
</dbReference>
<evidence type="ECO:0000256" key="2">
    <source>
        <dbReference type="ARBA" id="ARBA00008954"/>
    </source>
</evidence>
<dbReference type="PIRSF" id="PIRSF000521">
    <property type="entry name" value="Transaminase_4ab_Lys_Orn"/>
    <property type="match status" value="1"/>
</dbReference>
<evidence type="ECO:0000256" key="8">
    <source>
        <dbReference type="ARBA" id="ARBA00022946"/>
    </source>
</evidence>
<dbReference type="Gene3D" id="3.40.640.10">
    <property type="entry name" value="Type I PLP-dependent aspartate aminotransferase-like (Major domain)"/>
    <property type="match status" value="1"/>
</dbReference>
<comment type="similarity">
    <text evidence="2 9">Belongs to the class-III pyridoxal-phosphate-dependent aminotransferase family.</text>
</comment>
<evidence type="ECO:0000256" key="4">
    <source>
        <dbReference type="ARBA" id="ARBA00013049"/>
    </source>
</evidence>
<comment type="cofactor">
    <cofactor evidence="1">
        <name>pyridoxal 5'-phosphate</name>
        <dbReference type="ChEBI" id="CHEBI:597326"/>
    </cofactor>
</comment>
<protein>
    <recommendedName>
        <fullName evidence="4">alanine--glyoxylate transaminase</fullName>
        <ecNumber evidence="4">2.6.1.44</ecNumber>
    </recommendedName>
</protein>
<dbReference type="FunFam" id="3.40.640.10:FF:000004">
    <property type="entry name" value="Acetylornithine aminotransferase"/>
    <property type="match status" value="1"/>
</dbReference>
<name>A0A919YK39_9BACL</name>
<dbReference type="InterPro" id="IPR015424">
    <property type="entry name" value="PyrdxlP-dep_Trfase"/>
</dbReference>
<keyword evidence="7 9" id="KW-0663">Pyridoxal phosphate</keyword>
<dbReference type="Pfam" id="PF00202">
    <property type="entry name" value="Aminotran_3"/>
    <property type="match status" value="1"/>
</dbReference>
<evidence type="ECO:0000313" key="10">
    <source>
        <dbReference type="EMBL" id="GIO50130.1"/>
    </source>
</evidence>